<name>A0A4V6AAY6_POPAL</name>
<sequence length="102" mass="11323">MRTKNSTMIIGSVKLKSKSAAFSISSAKEGGAKVKEVAAMRERDLRVEVERDRSWGLVILRSLGKESRGIWSLGLELAGREEDERVMRGLEVPMIMLAMADD</sequence>
<comment type="caution">
    <text evidence="1">The sequence shown here is derived from an EMBL/GenBank/DDBJ whole genome shotgun (WGS) entry which is preliminary data.</text>
</comment>
<gene>
    <name evidence="1" type="ORF">D5086_0000076880</name>
</gene>
<dbReference type="EMBL" id="RCHU01000217">
    <property type="protein sequence ID" value="TKS11086.1"/>
    <property type="molecule type" value="Genomic_DNA"/>
</dbReference>
<proteinExistence type="predicted"/>
<accession>A0A4V6AAY6</accession>
<protein>
    <submittedName>
        <fullName evidence="1">Uncharacterized protein</fullName>
    </submittedName>
</protein>
<reference evidence="1" key="1">
    <citation type="submission" date="2018-10" db="EMBL/GenBank/DDBJ databases">
        <title>Population genomic analysis revealed the cold adaptation of white poplar.</title>
        <authorList>
            <person name="Liu Y.-J."/>
        </authorList>
    </citation>
    <scope>NUCLEOTIDE SEQUENCE [LARGE SCALE GENOMIC DNA]</scope>
    <source>
        <strain evidence="1">PAL-ZL1</strain>
    </source>
</reference>
<organism evidence="1">
    <name type="scientific">Populus alba</name>
    <name type="common">White poplar</name>
    <dbReference type="NCBI Taxonomy" id="43335"/>
    <lineage>
        <taxon>Eukaryota</taxon>
        <taxon>Viridiplantae</taxon>
        <taxon>Streptophyta</taxon>
        <taxon>Embryophyta</taxon>
        <taxon>Tracheophyta</taxon>
        <taxon>Spermatophyta</taxon>
        <taxon>Magnoliopsida</taxon>
        <taxon>eudicotyledons</taxon>
        <taxon>Gunneridae</taxon>
        <taxon>Pentapetalae</taxon>
        <taxon>rosids</taxon>
        <taxon>fabids</taxon>
        <taxon>Malpighiales</taxon>
        <taxon>Salicaceae</taxon>
        <taxon>Saliceae</taxon>
        <taxon>Populus</taxon>
    </lineage>
</organism>
<dbReference type="AlphaFoldDB" id="A0A4V6AAY6"/>
<evidence type="ECO:0000313" key="1">
    <source>
        <dbReference type="EMBL" id="TKS11086.1"/>
    </source>
</evidence>